<keyword evidence="11" id="KW-1185">Reference proteome</keyword>
<comment type="function">
    <text evidence="7">Required for proper homologous chromosome pairing and efficient cross-over and intragenic recombination during meiosis.</text>
</comment>
<evidence type="ECO:0000256" key="8">
    <source>
        <dbReference type="SAM" id="Coils"/>
    </source>
</evidence>
<evidence type="ECO:0000259" key="9">
    <source>
        <dbReference type="Pfam" id="PF03962"/>
    </source>
</evidence>
<protein>
    <recommendedName>
        <fullName evidence="7">Meiotic nuclear division protein 1</fullName>
    </recommendedName>
</protein>
<dbReference type="Proteomes" id="UP001365128">
    <property type="component" value="Unassembled WGS sequence"/>
</dbReference>
<evidence type="ECO:0000313" key="11">
    <source>
        <dbReference type="Proteomes" id="UP001365128"/>
    </source>
</evidence>
<feature type="coiled-coil region" evidence="8">
    <location>
        <begin position="109"/>
        <end position="162"/>
    </location>
</feature>
<dbReference type="EMBL" id="JBBPDW010000003">
    <property type="protein sequence ID" value="KAK7554611.1"/>
    <property type="molecule type" value="Genomic_DNA"/>
</dbReference>
<comment type="caution">
    <text evidence="10">The sequence shown here is derived from an EMBL/GenBank/DDBJ whole genome shotgun (WGS) entry which is preliminary data.</text>
</comment>
<evidence type="ECO:0000256" key="1">
    <source>
        <dbReference type="ARBA" id="ARBA00004123"/>
    </source>
</evidence>
<evidence type="ECO:0000313" key="10">
    <source>
        <dbReference type="EMBL" id="KAK7554611.1"/>
    </source>
</evidence>
<dbReference type="PIRSF" id="PIRSF026991">
    <property type="entry name" value="Mnd1"/>
    <property type="match status" value="1"/>
</dbReference>
<dbReference type="InterPro" id="IPR040453">
    <property type="entry name" value="Mnd1_HTH"/>
</dbReference>
<evidence type="ECO:0000256" key="4">
    <source>
        <dbReference type="ARBA" id="ARBA00023172"/>
    </source>
</evidence>
<proteinExistence type="inferred from homology"/>
<dbReference type="PANTHER" id="PTHR15938:SF1">
    <property type="entry name" value="MEIOTIC NUCLEAR DIVISION PROTEIN 1"/>
    <property type="match status" value="1"/>
</dbReference>
<feature type="domain" description="Mnd1 HTH" evidence="9">
    <location>
        <begin position="25"/>
        <end position="84"/>
    </location>
</feature>
<comment type="similarity">
    <text evidence="2 7">Belongs to the MND1 family.</text>
</comment>
<keyword evidence="5 7" id="KW-0539">Nucleus</keyword>
<sequence length="228" mass="26027">MALLKTLVATIAPKSLPPAAKQALILDWFHESGVAHSIKDLEKALPAVASINAMQVKDYLQALSDDNKIRVEKIGSGNWYWSFPSEVKRDKEAELARAQSEWDKAARTLEELGAKVDQMRAAREDEEELEAADSRQELTQKMETLKTMLAGLRKELASYSDSDPVEMELKRGALQRTQLEVEKWTDQIQSMEMWFKEQMGGDREALLNMKRIYYGDEFDDDDEGLREL</sequence>
<keyword evidence="3 8" id="KW-0175">Coiled coil</keyword>
<comment type="subcellular location">
    <subcellularLocation>
        <location evidence="1 7">Nucleus</location>
    </subcellularLocation>
</comment>
<dbReference type="InterPro" id="IPR005647">
    <property type="entry name" value="Mnd1"/>
</dbReference>
<dbReference type="PANTHER" id="PTHR15938">
    <property type="entry name" value="TBP-1 INTERACTING PROTEIN"/>
    <property type="match status" value="1"/>
</dbReference>
<evidence type="ECO:0000256" key="7">
    <source>
        <dbReference type="PIRNR" id="PIRNR026991"/>
    </source>
</evidence>
<name>A0ABR1MNI3_9PEZI</name>
<keyword evidence="6" id="KW-0469">Meiosis</keyword>
<keyword evidence="4" id="KW-0233">DNA recombination</keyword>
<evidence type="ECO:0000256" key="3">
    <source>
        <dbReference type="ARBA" id="ARBA00023054"/>
    </source>
</evidence>
<organism evidence="10 11">
    <name type="scientific">Phyllosticta citricarpa</name>
    <dbReference type="NCBI Taxonomy" id="55181"/>
    <lineage>
        <taxon>Eukaryota</taxon>
        <taxon>Fungi</taxon>
        <taxon>Dikarya</taxon>
        <taxon>Ascomycota</taxon>
        <taxon>Pezizomycotina</taxon>
        <taxon>Dothideomycetes</taxon>
        <taxon>Dothideomycetes incertae sedis</taxon>
        <taxon>Botryosphaeriales</taxon>
        <taxon>Phyllostictaceae</taxon>
        <taxon>Phyllosticta</taxon>
    </lineage>
</organism>
<accession>A0ABR1MNI3</accession>
<evidence type="ECO:0000256" key="6">
    <source>
        <dbReference type="ARBA" id="ARBA00023254"/>
    </source>
</evidence>
<evidence type="ECO:0000256" key="5">
    <source>
        <dbReference type="ARBA" id="ARBA00023242"/>
    </source>
</evidence>
<reference evidence="10 11" key="1">
    <citation type="submission" date="2024-04" db="EMBL/GenBank/DDBJ databases">
        <title>Phyllosticta paracitricarpa is synonymous to the EU quarantine fungus P. citricarpa based on phylogenomic analyses.</title>
        <authorList>
            <consortium name="Lawrence Berkeley National Laboratory"/>
            <person name="Van Ingen-Buijs V.A."/>
            <person name="Van Westerhoven A.C."/>
            <person name="Haridas S."/>
            <person name="Skiadas P."/>
            <person name="Martin F."/>
            <person name="Groenewald J.Z."/>
            <person name="Crous P.W."/>
            <person name="Seidl M.F."/>
        </authorList>
    </citation>
    <scope>NUCLEOTIDE SEQUENCE [LARGE SCALE GENOMIC DNA]</scope>
    <source>
        <strain evidence="10 11">CBS 122670</strain>
    </source>
</reference>
<evidence type="ECO:0000256" key="2">
    <source>
        <dbReference type="ARBA" id="ARBA00005981"/>
    </source>
</evidence>
<dbReference type="Pfam" id="PF03962">
    <property type="entry name" value="Mnd1"/>
    <property type="match status" value="1"/>
</dbReference>
<gene>
    <name evidence="10" type="ORF">IWX46DRAFT_637560</name>
</gene>